<gene>
    <name evidence="3" type="ORF">HYY65_09420</name>
</gene>
<organism evidence="3 4">
    <name type="scientific">Tectimicrobiota bacterium</name>
    <dbReference type="NCBI Taxonomy" id="2528274"/>
    <lineage>
        <taxon>Bacteria</taxon>
        <taxon>Pseudomonadati</taxon>
        <taxon>Nitrospinota/Tectimicrobiota group</taxon>
        <taxon>Candidatus Tectimicrobiota</taxon>
    </lineage>
</organism>
<feature type="domain" description="Urease accessory protein UreH-like transmembrane" evidence="2">
    <location>
        <begin position="7"/>
        <end position="178"/>
    </location>
</feature>
<comment type="caution">
    <text evidence="3">The sequence shown here is derived from an EMBL/GenBank/DDBJ whole genome shotgun (WGS) entry which is preliminary data.</text>
</comment>
<dbReference type="Proteomes" id="UP000741360">
    <property type="component" value="Unassembled WGS sequence"/>
</dbReference>
<dbReference type="AlphaFoldDB" id="A0A932GQK7"/>
<dbReference type="EMBL" id="JACPSX010000177">
    <property type="protein sequence ID" value="MBI3015259.1"/>
    <property type="molecule type" value="Genomic_DNA"/>
</dbReference>
<evidence type="ECO:0000256" key="1">
    <source>
        <dbReference type="SAM" id="Phobius"/>
    </source>
</evidence>
<evidence type="ECO:0000313" key="3">
    <source>
        <dbReference type="EMBL" id="MBI3015259.1"/>
    </source>
</evidence>
<feature type="transmembrane region" description="Helical" evidence="1">
    <location>
        <begin position="86"/>
        <end position="117"/>
    </location>
</feature>
<evidence type="ECO:0000313" key="4">
    <source>
        <dbReference type="Proteomes" id="UP000741360"/>
    </source>
</evidence>
<keyword evidence="1" id="KW-0812">Transmembrane</keyword>
<feature type="transmembrane region" description="Helical" evidence="1">
    <location>
        <begin position="48"/>
        <end position="65"/>
    </location>
</feature>
<name>A0A932GQK7_UNCTE</name>
<accession>A0A932GQK7</accession>
<feature type="non-terminal residue" evidence="3">
    <location>
        <position position="1"/>
    </location>
</feature>
<proteinExistence type="predicted"/>
<feature type="transmembrane region" description="Helical" evidence="1">
    <location>
        <begin position="137"/>
        <end position="155"/>
    </location>
</feature>
<feature type="transmembrane region" description="Helical" evidence="1">
    <location>
        <begin position="167"/>
        <end position="186"/>
    </location>
</feature>
<evidence type="ECO:0000259" key="2">
    <source>
        <dbReference type="Pfam" id="PF13386"/>
    </source>
</evidence>
<dbReference type="Pfam" id="PF13386">
    <property type="entry name" value="DsbD_2"/>
    <property type="match status" value="1"/>
</dbReference>
<keyword evidence="1" id="KW-1133">Transmembrane helix</keyword>
<protein>
    <submittedName>
        <fullName evidence="3">Sulfite exporter TauE/SafE family protein</fullName>
    </submittedName>
</protein>
<feature type="transmembrane region" description="Helical" evidence="1">
    <location>
        <begin position="16"/>
        <end position="42"/>
    </location>
</feature>
<keyword evidence="1" id="KW-0472">Membrane</keyword>
<sequence length="187" mass="19616">EGRPLREALAYISGKVLVYMTVGGAVILLGLQLQSAVVPVVIAARKALGPLMIVIGLGLLGVLRLRGSVGRVVSAWLRARLPRKGAWGAFLLGVSFSFTFCPTLFWLFFGLMIPLALRSTAGLVFPGLFAVGTTLPLVVYAGLLAVGSGAAGGLVEHLKRAGPMITRISGVIFVLAGINDTLTYWAL</sequence>
<reference evidence="3" key="1">
    <citation type="submission" date="2020-07" db="EMBL/GenBank/DDBJ databases">
        <title>Huge and variable diversity of episymbiotic CPR bacteria and DPANN archaea in groundwater ecosystems.</title>
        <authorList>
            <person name="He C.Y."/>
            <person name="Keren R."/>
            <person name="Whittaker M."/>
            <person name="Farag I.F."/>
            <person name="Doudna J."/>
            <person name="Cate J.H.D."/>
            <person name="Banfield J.F."/>
        </authorList>
    </citation>
    <scope>NUCLEOTIDE SEQUENCE</scope>
    <source>
        <strain evidence="3">NC_groundwater_717_Ag_S-0.2um_59_8</strain>
    </source>
</reference>
<dbReference type="InterPro" id="IPR039447">
    <property type="entry name" value="UreH-like_TM_dom"/>
</dbReference>